<reference evidence="1 2" key="1">
    <citation type="submission" date="2024-11" db="EMBL/GenBank/DDBJ databases">
        <title>A near-complete genome assembly of Cinchona calisaya.</title>
        <authorList>
            <person name="Lian D.C."/>
            <person name="Zhao X.W."/>
            <person name="Wei L."/>
        </authorList>
    </citation>
    <scope>NUCLEOTIDE SEQUENCE [LARGE SCALE GENOMIC DNA]</scope>
    <source>
        <tissue evidence="1">Nenye</tissue>
    </source>
</reference>
<organism evidence="1 2">
    <name type="scientific">Cinchona calisaya</name>
    <dbReference type="NCBI Taxonomy" id="153742"/>
    <lineage>
        <taxon>Eukaryota</taxon>
        <taxon>Viridiplantae</taxon>
        <taxon>Streptophyta</taxon>
        <taxon>Embryophyta</taxon>
        <taxon>Tracheophyta</taxon>
        <taxon>Spermatophyta</taxon>
        <taxon>Magnoliopsida</taxon>
        <taxon>eudicotyledons</taxon>
        <taxon>Gunneridae</taxon>
        <taxon>Pentapetalae</taxon>
        <taxon>asterids</taxon>
        <taxon>lamiids</taxon>
        <taxon>Gentianales</taxon>
        <taxon>Rubiaceae</taxon>
        <taxon>Cinchonoideae</taxon>
        <taxon>Cinchoneae</taxon>
        <taxon>Cinchona</taxon>
    </lineage>
</organism>
<evidence type="ECO:0000313" key="1">
    <source>
        <dbReference type="EMBL" id="KAL3518615.1"/>
    </source>
</evidence>
<evidence type="ECO:0000313" key="2">
    <source>
        <dbReference type="Proteomes" id="UP001630127"/>
    </source>
</evidence>
<dbReference type="Proteomes" id="UP001630127">
    <property type="component" value="Unassembled WGS sequence"/>
</dbReference>
<name>A0ABD2ZGM9_9GENT</name>
<proteinExistence type="predicted"/>
<sequence length="131" mass="14753">MSFGKGFVVRFSRIRLSRSCLDLISLISYLRYTISDRRSLIVTDCLDLVWNLLRMVVKLYVSSNLGSLAKGLLRIGFRDSLNLARYSCHFSGSTICSISSRRRSCSFVRTLMVFASFPVGSSELSVRASSF</sequence>
<dbReference type="EMBL" id="JBJUIK010000009">
    <property type="protein sequence ID" value="KAL3518615.1"/>
    <property type="molecule type" value="Genomic_DNA"/>
</dbReference>
<dbReference type="AlphaFoldDB" id="A0ABD2ZGM9"/>
<comment type="caution">
    <text evidence="1">The sequence shown here is derived from an EMBL/GenBank/DDBJ whole genome shotgun (WGS) entry which is preliminary data.</text>
</comment>
<gene>
    <name evidence="1" type="ORF">ACH5RR_021204</name>
</gene>
<keyword evidence="2" id="KW-1185">Reference proteome</keyword>
<accession>A0ABD2ZGM9</accession>
<protein>
    <submittedName>
        <fullName evidence="1">Uncharacterized protein</fullName>
    </submittedName>
</protein>